<dbReference type="SUPFAM" id="SSF51120">
    <property type="entry name" value="beta-Roll"/>
    <property type="match status" value="6"/>
</dbReference>
<protein>
    <submittedName>
        <fullName evidence="7">Calcium-binding protein</fullName>
    </submittedName>
</protein>
<dbReference type="InterPro" id="IPR001343">
    <property type="entry name" value="Hemolysn_Ca-bd"/>
</dbReference>
<feature type="region of interest" description="Disordered" evidence="5">
    <location>
        <begin position="34"/>
        <end position="72"/>
    </location>
</feature>
<dbReference type="GO" id="GO:0005509">
    <property type="term" value="F:calcium ion binding"/>
    <property type="evidence" value="ECO:0007669"/>
    <property type="project" value="InterPro"/>
</dbReference>
<evidence type="ECO:0000259" key="6">
    <source>
        <dbReference type="Pfam" id="PF08548"/>
    </source>
</evidence>
<keyword evidence="8" id="KW-1185">Reference proteome</keyword>
<dbReference type="InterPro" id="IPR050557">
    <property type="entry name" value="RTX_toxin/Mannuronan_C5-epim"/>
</dbReference>
<gene>
    <name evidence="7" type="ORF">EK403_16510</name>
</gene>
<evidence type="ECO:0000256" key="5">
    <source>
        <dbReference type="SAM" id="MobiDB-lite"/>
    </source>
</evidence>
<evidence type="ECO:0000313" key="7">
    <source>
        <dbReference type="EMBL" id="RXF70784.1"/>
    </source>
</evidence>
<evidence type="ECO:0000256" key="1">
    <source>
        <dbReference type="ARBA" id="ARBA00001913"/>
    </source>
</evidence>
<accession>A0A4Q0MC65</accession>
<dbReference type="EMBL" id="RYFI01000017">
    <property type="protein sequence ID" value="RXF70784.1"/>
    <property type="molecule type" value="Genomic_DNA"/>
</dbReference>
<dbReference type="PANTHER" id="PTHR38340">
    <property type="entry name" value="S-LAYER PROTEIN"/>
    <property type="match status" value="1"/>
</dbReference>
<dbReference type="PANTHER" id="PTHR38340:SF1">
    <property type="entry name" value="S-LAYER PROTEIN"/>
    <property type="match status" value="1"/>
</dbReference>
<name>A0A4Q0MC65_9HYPH</name>
<evidence type="ECO:0000256" key="3">
    <source>
        <dbReference type="ARBA" id="ARBA00022525"/>
    </source>
</evidence>
<comment type="subcellular location">
    <subcellularLocation>
        <location evidence="2">Secreted</location>
    </subcellularLocation>
</comment>
<dbReference type="Pfam" id="PF00353">
    <property type="entry name" value="HemolysinCabind"/>
    <property type="match status" value="9"/>
</dbReference>
<sequence>MSRIIGEAHGDYLFGEDGDDEILGRGGDDVLSGGAGRDLIEGGEGNDDISGGSGKDTIFGGEGHDEIEADQGGDIVAGGAGDDLIHVWAADDGGSDVDSLDGGDGFDWITIYADWRERPLSVAFALDGEVLVDGDARAIAAGFEGARFRSGGDVGQHVAGSSGFDIFETAYGNDTLAGRAGDDRISSGSGHDRIDGGAGADLVVVDDGGGDRIDLGAGDDALELRFYGGHFFPGGRYDGGGGYDTLDVRVYLDQGRSLSFDGSVILLDGKAVAEVRNFEAIDINGRRILGLAGDDRIGETARADRLFGREGDDELLAGAGRDTLRGGAGDDEIYVALDRSRDFLDGGEGLDTLELGQSSEPLVMTGDLQSGVTISLGSVIAATAERFEKLVASGWGGDDSLLGGMAGDRVSVGEGRDIVRTFGGDDQVSLTLDQGLDRVDLGAGADIATVSIRDSADLVVSKTDGVVVMTLDGRGAARISGAERFLISSGDGDDRLQGALESDVLSAGAGRNVLKGFGGDDSLAVDLDAARDDVFGGAGDDVLAAGPTLSFRDEADDGLVTEVTGEGAFRILLGDRVLLDARSVERVELSDGRGADLLIGQSMADVLRSAYNADTLVGGAGDDTLFGSGTTARMDGGEGVDTAELSSLDSFFDFELVLNSQGSADVVRLFNGDELARLVGVENVIGGAGDDSITGDAGDNLIDGGGGSDTLDGGEGIDTLSFASKDGSGVKVTLAGASDSIVVEAFADFTSPRDVVRNFENVIGSGGFDTISGDAGDNRIDGGNGYDVLSGGRGADTFVIKNEGEYFEGPEYDRITDFSSGDGDRLDLTALSIDSGNATPGALAFIGRSAFSGAAGEIRYERSSEEVIISIDLDGDREVDQMVVLAGLRDLAETDFIFG</sequence>
<dbReference type="Gene3D" id="2.150.10.10">
    <property type="entry name" value="Serralysin-like metalloprotease, C-terminal"/>
    <property type="match status" value="5"/>
</dbReference>
<dbReference type="InterPro" id="IPR013858">
    <property type="entry name" value="Peptidase_M10B_C"/>
</dbReference>
<dbReference type="Proteomes" id="UP000289708">
    <property type="component" value="Unassembled WGS sequence"/>
</dbReference>
<dbReference type="InterPro" id="IPR011049">
    <property type="entry name" value="Serralysin-like_metalloprot_C"/>
</dbReference>
<reference evidence="7 8" key="1">
    <citation type="submission" date="2018-12" db="EMBL/GenBank/DDBJ databases">
        <title>bacterium Hansschlegelia zhihuaiae S113.</title>
        <authorList>
            <person name="He J."/>
        </authorList>
    </citation>
    <scope>NUCLEOTIDE SEQUENCE [LARGE SCALE GENOMIC DNA]</scope>
    <source>
        <strain evidence="7 8">S 113</strain>
    </source>
</reference>
<dbReference type="GO" id="GO:0005615">
    <property type="term" value="C:extracellular space"/>
    <property type="evidence" value="ECO:0007669"/>
    <property type="project" value="InterPro"/>
</dbReference>
<evidence type="ECO:0000313" key="8">
    <source>
        <dbReference type="Proteomes" id="UP000289708"/>
    </source>
</evidence>
<comment type="cofactor">
    <cofactor evidence="1">
        <name>Ca(2+)</name>
        <dbReference type="ChEBI" id="CHEBI:29108"/>
    </cofactor>
</comment>
<keyword evidence="3" id="KW-0964">Secreted</keyword>
<organism evidence="7 8">
    <name type="scientific">Hansschlegelia zhihuaiae</name>
    <dbReference type="NCBI Taxonomy" id="405005"/>
    <lineage>
        <taxon>Bacteria</taxon>
        <taxon>Pseudomonadati</taxon>
        <taxon>Pseudomonadota</taxon>
        <taxon>Alphaproteobacteria</taxon>
        <taxon>Hyphomicrobiales</taxon>
        <taxon>Methylopilaceae</taxon>
        <taxon>Hansschlegelia</taxon>
    </lineage>
</organism>
<dbReference type="Pfam" id="PF08548">
    <property type="entry name" value="Peptidase_M10_C"/>
    <property type="match status" value="1"/>
</dbReference>
<dbReference type="PROSITE" id="PS00330">
    <property type="entry name" value="HEMOLYSIN_CALCIUM"/>
    <property type="match status" value="6"/>
</dbReference>
<dbReference type="InterPro" id="IPR018511">
    <property type="entry name" value="Hemolysin-typ_Ca-bd_CS"/>
</dbReference>
<feature type="domain" description="Peptidase M10 serralysin C-terminal" evidence="6">
    <location>
        <begin position="731"/>
        <end position="898"/>
    </location>
</feature>
<evidence type="ECO:0000256" key="4">
    <source>
        <dbReference type="ARBA" id="ARBA00022737"/>
    </source>
</evidence>
<dbReference type="RefSeq" id="WP_128778577.1">
    <property type="nucleotide sequence ID" value="NZ_RYFI01000017.1"/>
</dbReference>
<keyword evidence="4" id="KW-0677">Repeat</keyword>
<proteinExistence type="predicted"/>
<dbReference type="AlphaFoldDB" id="A0A4Q0MC65"/>
<dbReference type="PRINTS" id="PR00313">
    <property type="entry name" value="CABNDNGRPT"/>
</dbReference>
<evidence type="ECO:0000256" key="2">
    <source>
        <dbReference type="ARBA" id="ARBA00004613"/>
    </source>
</evidence>
<comment type="caution">
    <text evidence="7">The sequence shown here is derived from an EMBL/GenBank/DDBJ whole genome shotgun (WGS) entry which is preliminary data.</text>
</comment>
<dbReference type="OrthoDB" id="9809583at2"/>